<comment type="caution">
    <text evidence="2">The sequence shown here is derived from an EMBL/GenBank/DDBJ whole genome shotgun (WGS) entry which is preliminary data.</text>
</comment>
<feature type="transmembrane region" description="Helical" evidence="1">
    <location>
        <begin position="320"/>
        <end position="339"/>
    </location>
</feature>
<keyword evidence="1" id="KW-0812">Transmembrane</keyword>
<dbReference type="RefSeq" id="WP_132084076.1">
    <property type="nucleotide sequence ID" value="NZ_SLUK01000002.1"/>
</dbReference>
<evidence type="ECO:0000256" key="1">
    <source>
        <dbReference type="SAM" id="Phobius"/>
    </source>
</evidence>
<sequence>MKLKTPVMMKTLGLTLHMALFLYLCAPAVGGVLSKALLPAILLLGGAVVLSFATRFNHDLRRIKGFLLDRLSGAGALAALLLLYIFWDFCNLSYSPIKAQTLSGVQTVLYALVLWAGILLYAVNLERLDNLLMNITLCGLFLAGCALSGVALPDYKVAYQVIVAGFATGSFFFLSAQYNNLFKGTVLTGLCALTAPALYQTLERLLPSALVFGVLGEQRQGLISGAAGQLRQFAPAEMLLGRGSGYDITLSHSAGVCNFLLADLLNGGVVRFALALAVWLCVGYCALMLLTFQRTLPLLYLVVLGMVLIDALFFSKTGFLYNPLFLLFCALIITEHTLIKKGQLRFQAQF</sequence>
<feature type="transmembrane region" description="Helical" evidence="1">
    <location>
        <begin position="157"/>
        <end position="174"/>
    </location>
</feature>
<feature type="transmembrane region" description="Helical" evidence="1">
    <location>
        <begin position="107"/>
        <end position="124"/>
    </location>
</feature>
<gene>
    <name evidence="2" type="ORF">EDD78_102335</name>
</gene>
<proteinExistence type="predicted"/>
<feature type="transmembrane region" description="Helical" evidence="1">
    <location>
        <begin position="181"/>
        <end position="199"/>
    </location>
</feature>
<reference evidence="2 3" key="1">
    <citation type="submission" date="2019-03" db="EMBL/GenBank/DDBJ databases">
        <title>Genomic Encyclopedia of Type Strains, Phase IV (KMG-IV): sequencing the most valuable type-strain genomes for metagenomic binning, comparative biology and taxonomic classification.</title>
        <authorList>
            <person name="Goeker M."/>
        </authorList>
    </citation>
    <scope>NUCLEOTIDE SEQUENCE [LARGE SCALE GENOMIC DNA]</scope>
    <source>
        <strain evidence="2 3">DSM 100433</strain>
    </source>
</reference>
<organism evidence="2 3">
    <name type="scientific">Harryflintia acetispora</name>
    <dbReference type="NCBI Taxonomy" id="1849041"/>
    <lineage>
        <taxon>Bacteria</taxon>
        <taxon>Bacillati</taxon>
        <taxon>Bacillota</taxon>
        <taxon>Clostridia</taxon>
        <taxon>Eubacteriales</taxon>
        <taxon>Oscillospiraceae</taxon>
        <taxon>Harryflintia</taxon>
    </lineage>
</organism>
<dbReference type="EMBL" id="SLUK01000002">
    <property type="protein sequence ID" value="TCL44709.1"/>
    <property type="molecule type" value="Genomic_DNA"/>
</dbReference>
<feature type="transmembrane region" description="Helical" evidence="1">
    <location>
        <begin position="269"/>
        <end position="290"/>
    </location>
</feature>
<evidence type="ECO:0000313" key="3">
    <source>
        <dbReference type="Proteomes" id="UP000294682"/>
    </source>
</evidence>
<dbReference type="AlphaFoldDB" id="A0A9X8ULC2"/>
<protein>
    <submittedName>
        <fullName evidence="2">Uncharacterized protein</fullName>
    </submittedName>
</protein>
<evidence type="ECO:0000313" key="2">
    <source>
        <dbReference type="EMBL" id="TCL44709.1"/>
    </source>
</evidence>
<name>A0A9X8ULC2_9FIRM</name>
<keyword evidence="1" id="KW-0472">Membrane</keyword>
<feature type="transmembrane region" description="Helical" evidence="1">
    <location>
        <begin position="297"/>
        <end position="314"/>
    </location>
</feature>
<accession>A0A9X8ULC2</accession>
<keyword evidence="1" id="KW-1133">Transmembrane helix</keyword>
<keyword evidence="3" id="KW-1185">Reference proteome</keyword>
<dbReference type="Proteomes" id="UP000294682">
    <property type="component" value="Unassembled WGS sequence"/>
</dbReference>
<feature type="transmembrane region" description="Helical" evidence="1">
    <location>
        <begin position="131"/>
        <end position="151"/>
    </location>
</feature>
<feature type="transmembrane region" description="Helical" evidence="1">
    <location>
        <begin position="37"/>
        <end position="54"/>
    </location>
</feature>
<feature type="transmembrane region" description="Helical" evidence="1">
    <location>
        <begin position="66"/>
        <end position="87"/>
    </location>
</feature>